<evidence type="ECO:0000256" key="5">
    <source>
        <dbReference type="ARBA" id="ARBA00023237"/>
    </source>
</evidence>
<proteinExistence type="inferred from homology"/>
<feature type="domain" description="RagB/SusD" evidence="7">
    <location>
        <begin position="530"/>
        <end position="624"/>
    </location>
</feature>
<keyword evidence="10" id="KW-1185">Reference proteome</keyword>
<name>A0A0C1DAV2_9SPHI</name>
<protein>
    <submittedName>
        <fullName evidence="9">Carbohydrate-binding protein SusD</fullName>
    </submittedName>
</protein>
<comment type="caution">
    <text evidence="9">The sequence shown here is derived from an EMBL/GenBank/DDBJ whole genome shotgun (WGS) entry which is preliminary data.</text>
</comment>
<feature type="domain" description="SusD-like N-terminal" evidence="8">
    <location>
        <begin position="108"/>
        <end position="231"/>
    </location>
</feature>
<dbReference type="Gene3D" id="1.25.40.390">
    <property type="match status" value="2"/>
</dbReference>
<keyword evidence="5" id="KW-0998">Cell outer membrane</keyword>
<dbReference type="InterPro" id="IPR011990">
    <property type="entry name" value="TPR-like_helical_dom_sf"/>
</dbReference>
<dbReference type="GO" id="GO:0009279">
    <property type="term" value="C:cell outer membrane"/>
    <property type="evidence" value="ECO:0007669"/>
    <property type="project" value="UniProtKB-SubCell"/>
</dbReference>
<evidence type="ECO:0000313" key="9">
    <source>
        <dbReference type="EMBL" id="KIA91090.1"/>
    </source>
</evidence>
<feature type="chain" id="PRO_5002129750" evidence="6">
    <location>
        <begin position="29"/>
        <end position="624"/>
    </location>
</feature>
<dbReference type="InterPro" id="IPR033985">
    <property type="entry name" value="SusD-like_N"/>
</dbReference>
<dbReference type="Proteomes" id="UP000031246">
    <property type="component" value="Unassembled WGS sequence"/>
</dbReference>
<evidence type="ECO:0000313" key="10">
    <source>
        <dbReference type="Proteomes" id="UP000031246"/>
    </source>
</evidence>
<dbReference type="EMBL" id="JSYN01000035">
    <property type="protein sequence ID" value="KIA91090.1"/>
    <property type="molecule type" value="Genomic_DNA"/>
</dbReference>
<feature type="signal peptide" evidence="6">
    <location>
        <begin position="1"/>
        <end position="28"/>
    </location>
</feature>
<keyword evidence="4" id="KW-0472">Membrane</keyword>
<dbReference type="PROSITE" id="PS51257">
    <property type="entry name" value="PROKAR_LIPOPROTEIN"/>
    <property type="match status" value="1"/>
</dbReference>
<dbReference type="Pfam" id="PF14322">
    <property type="entry name" value="SusD-like_3"/>
    <property type="match status" value="1"/>
</dbReference>
<evidence type="ECO:0000256" key="2">
    <source>
        <dbReference type="ARBA" id="ARBA00006275"/>
    </source>
</evidence>
<dbReference type="SUPFAM" id="SSF48452">
    <property type="entry name" value="TPR-like"/>
    <property type="match status" value="1"/>
</dbReference>
<evidence type="ECO:0000256" key="4">
    <source>
        <dbReference type="ARBA" id="ARBA00023136"/>
    </source>
</evidence>
<dbReference type="RefSeq" id="WP_039481633.1">
    <property type="nucleotide sequence ID" value="NZ_JSYN01000035.1"/>
</dbReference>
<feature type="domain" description="RagB/SusD" evidence="7">
    <location>
        <begin position="371"/>
        <end position="439"/>
    </location>
</feature>
<sequence>MKILTSKIKACALATALMAASFSSCKKATEANPYSYFTTSNFFSTVDEAQLATTGVYEIMKYPSTYAWYVPLIYDNDSDIQFISDGVTPDWRIIPHYLGIPETPFLYETWSAFYNGIDRANLVIDRIPKMDVYNSGSSDQKAALNRMLGEAKFLRGFYYSELVRLWGDVPFKLKNSETGDNLKLPLTDRYQIYTQIIKDMQEGADLLPAALPTDERVNKFGAKAILARVALAAGGYSLRADGTMQRPADYKTYYQLAQTQINEVIGSGLYALNPDYSMVFKNQSIQKFEPKESLFEAGVYTSTLATTNQSSYGTFNAPQTAGSTTSPYGTTQNRCFVTKTFYDTFKDGDLRRDFSIAKYSLDASGNRLSLLTNNRIWAPAKWSREYQNNSNLERVNTNINTVLMRYSDVLLMRAEVENELNGGPNTLAYEAINTVRRRAYGQALGGSRVNVTLSNGGTGYTAIPVIKFTGGGGSDASAVATISGGKITAITMLNNGFAYTSAPAITITNTGTATGSGATATVTLMAPATGVDLPAALSQSAFFQAVQDERAWELCFEGTRKADLIRWNVLADKIKTTQAALKVINSVYPYNAANNFVAGKHELYPIPQNERDVNSGITRNNPKY</sequence>
<evidence type="ECO:0000259" key="7">
    <source>
        <dbReference type="Pfam" id="PF07980"/>
    </source>
</evidence>
<reference evidence="9 10" key="1">
    <citation type="submission" date="2014-10" db="EMBL/GenBank/DDBJ databases">
        <title>Pedobacter Kyungheensis.</title>
        <authorList>
            <person name="Anderson B.M."/>
            <person name="Newman J.D."/>
        </authorList>
    </citation>
    <scope>NUCLEOTIDE SEQUENCE [LARGE SCALE GENOMIC DNA]</scope>
    <source>
        <strain evidence="9 10">KACC 16221</strain>
    </source>
</reference>
<comment type="subcellular location">
    <subcellularLocation>
        <location evidence="1">Cell outer membrane</location>
    </subcellularLocation>
</comment>
<evidence type="ECO:0000256" key="3">
    <source>
        <dbReference type="ARBA" id="ARBA00022729"/>
    </source>
</evidence>
<dbReference type="Pfam" id="PF07980">
    <property type="entry name" value="SusD_RagB"/>
    <property type="match status" value="2"/>
</dbReference>
<gene>
    <name evidence="9" type="ORF">OC25_23450</name>
</gene>
<evidence type="ECO:0000256" key="6">
    <source>
        <dbReference type="SAM" id="SignalP"/>
    </source>
</evidence>
<accession>A0A0C1DAV2</accession>
<evidence type="ECO:0000256" key="1">
    <source>
        <dbReference type="ARBA" id="ARBA00004442"/>
    </source>
</evidence>
<keyword evidence="3 6" id="KW-0732">Signal</keyword>
<comment type="similarity">
    <text evidence="2">Belongs to the SusD family.</text>
</comment>
<evidence type="ECO:0000259" key="8">
    <source>
        <dbReference type="Pfam" id="PF14322"/>
    </source>
</evidence>
<dbReference type="AlphaFoldDB" id="A0A0C1DAV2"/>
<dbReference type="InterPro" id="IPR012944">
    <property type="entry name" value="SusD_RagB_dom"/>
</dbReference>
<organism evidence="9 10">
    <name type="scientific">Pedobacter kyungheensis</name>
    <dbReference type="NCBI Taxonomy" id="1069985"/>
    <lineage>
        <taxon>Bacteria</taxon>
        <taxon>Pseudomonadati</taxon>
        <taxon>Bacteroidota</taxon>
        <taxon>Sphingobacteriia</taxon>
        <taxon>Sphingobacteriales</taxon>
        <taxon>Sphingobacteriaceae</taxon>
        <taxon>Pedobacter</taxon>
    </lineage>
</organism>